<keyword evidence="3" id="KW-1185">Reference proteome</keyword>
<name>A0A8S1Q1F6_PARPR</name>
<keyword evidence="1" id="KW-1133">Transmembrane helix</keyword>
<reference evidence="2" key="1">
    <citation type="submission" date="2021-01" db="EMBL/GenBank/DDBJ databases">
        <authorList>
            <consortium name="Genoscope - CEA"/>
            <person name="William W."/>
        </authorList>
    </citation>
    <scope>NUCLEOTIDE SEQUENCE</scope>
</reference>
<feature type="transmembrane region" description="Helical" evidence="1">
    <location>
        <begin position="12"/>
        <end position="34"/>
    </location>
</feature>
<keyword evidence="1" id="KW-0472">Membrane</keyword>
<dbReference type="Proteomes" id="UP000688137">
    <property type="component" value="Unassembled WGS sequence"/>
</dbReference>
<accession>A0A8S1Q1F6</accession>
<proteinExistence type="predicted"/>
<evidence type="ECO:0000313" key="2">
    <source>
        <dbReference type="EMBL" id="CAD8108638.1"/>
    </source>
</evidence>
<comment type="caution">
    <text evidence="2">The sequence shown here is derived from an EMBL/GenBank/DDBJ whole genome shotgun (WGS) entry which is preliminary data.</text>
</comment>
<evidence type="ECO:0000313" key="3">
    <source>
        <dbReference type="Proteomes" id="UP000688137"/>
    </source>
</evidence>
<dbReference type="AlphaFoldDB" id="A0A8S1Q1F6"/>
<sequence>MSENQDNKIELYCWISSQILIVVLAIILGCCHYIERRKFKNKLLDFSDIRDTHQYKYNQIDPILAPLNG</sequence>
<dbReference type="EMBL" id="CAJJDM010000140">
    <property type="protein sequence ID" value="CAD8108638.1"/>
    <property type="molecule type" value="Genomic_DNA"/>
</dbReference>
<keyword evidence="1" id="KW-0812">Transmembrane</keyword>
<organism evidence="2 3">
    <name type="scientific">Paramecium primaurelia</name>
    <dbReference type="NCBI Taxonomy" id="5886"/>
    <lineage>
        <taxon>Eukaryota</taxon>
        <taxon>Sar</taxon>
        <taxon>Alveolata</taxon>
        <taxon>Ciliophora</taxon>
        <taxon>Intramacronucleata</taxon>
        <taxon>Oligohymenophorea</taxon>
        <taxon>Peniculida</taxon>
        <taxon>Parameciidae</taxon>
        <taxon>Paramecium</taxon>
    </lineage>
</organism>
<gene>
    <name evidence="2" type="ORF">PPRIM_AZ9-3.1.T1370159</name>
</gene>
<dbReference type="OMA" id="CHCIERR"/>
<evidence type="ECO:0000256" key="1">
    <source>
        <dbReference type="SAM" id="Phobius"/>
    </source>
</evidence>
<protein>
    <submittedName>
        <fullName evidence="2">Uncharacterized protein</fullName>
    </submittedName>
</protein>